<evidence type="ECO:0000313" key="2">
    <source>
        <dbReference type="Proteomes" id="UP000596329"/>
    </source>
</evidence>
<evidence type="ECO:0000313" key="1">
    <source>
        <dbReference type="EMBL" id="QRE03223.1"/>
    </source>
</evidence>
<name>A0A076NTY9_FLAPS</name>
<dbReference type="Proteomes" id="UP000596329">
    <property type="component" value="Chromosome"/>
</dbReference>
<organism evidence="1 2">
    <name type="scientific">Flavobacterium psychrophilum</name>
    <dbReference type="NCBI Taxonomy" id="96345"/>
    <lineage>
        <taxon>Bacteria</taxon>
        <taxon>Pseudomonadati</taxon>
        <taxon>Bacteroidota</taxon>
        <taxon>Flavobacteriia</taxon>
        <taxon>Flavobacteriales</taxon>
        <taxon>Flavobacteriaceae</taxon>
        <taxon>Flavobacterium</taxon>
    </lineage>
</organism>
<reference evidence="1 2" key="1">
    <citation type="submission" date="2020-07" db="EMBL/GenBank/DDBJ databases">
        <title>Genomic characterization of Flavobacterium psychrophilum strains.</title>
        <authorList>
            <person name="Castillo D."/>
            <person name="Jorgensen J."/>
            <person name="Middelboe M."/>
        </authorList>
    </citation>
    <scope>NUCLEOTIDE SEQUENCE [LARGE SCALE GENOMIC DNA]</scope>
    <source>
        <strain evidence="1 2">FPS-R7</strain>
    </source>
</reference>
<protein>
    <submittedName>
        <fullName evidence="1">Uncharacterized protein</fullName>
    </submittedName>
</protein>
<dbReference type="EMBL" id="CP059075">
    <property type="protein sequence ID" value="QRE03223.1"/>
    <property type="molecule type" value="Genomic_DNA"/>
</dbReference>
<dbReference type="OMA" id="KIDCYGT"/>
<dbReference type="AlphaFoldDB" id="A0A076NTY9"/>
<dbReference type="RefSeq" id="WP_011962846.1">
    <property type="nucleotide sequence ID" value="NZ_BCNG01000037.1"/>
</dbReference>
<accession>A0A076NTY9</accession>
<dbReference type="KEGG" id="fpc:FPSM_01634"/>
<gene>
    <name evidence="1" type="ORF">H0H26_09980</name>
</gene>
<dbReference type="KEGG" id="fpk:IA06_03380"/>
<sequence length="118" mass="13981">MYELVFWNYKETIYLNHHLVYEAISEEKIVDGLEELPIEIILNRIANVFSKWEKVDEKSWKNNDGVGAFHIRTTPQSIKIDCYGTQGKTMNTLVDILQEYKCPLYDPQVPERHDEFNE</sequence>
<dbReference type="KEGG" id="fpw:IA04_03345"/>
<dbReference type="KEGG" id="fpq:IB65_03355"/>
<dbReference type="KEGG" id="fpv:IA03_03430"/>
<proteinExistence type="predicted"/>
<dbReference type="GeneID" id="66552632"/>